<keyword evidence="1" id="KW-1133">Transmembrane helix</keyword>
<evidence type="ECO:0000256" key="1">
    <source>
        <dbReference type="SAM" id="Phobius"/>
    </source>
</evidence>
<feature type="transmembrane region" description="Helical" evidence="1">
    <location>
        <begin position="21"/>
        <end position="40"/>
    </location>
</feature>
<proteinExistence type="predicted"/>
<dbReference type="EMBL" id="JAGPNK010000002">
    <property type="protein sequence ID" value="KAH7326036.1"/>
    <property type="molecule type" value="Genomic_DNA"/>
</dbReference>
<feature type="transmembrane region" description="Helical" evidence="1">
    <location>
        <begin position="77"/>
        <end position="96"/>
    </location>
</feature>
<organism evidence="2 3">
    <name type="scientific">Stachybotrys elegans</name>
    <dbReference type="NCBI Taxonomy" id="80388"/>
    <lineage>
        <taxon>Eukaryota</taxon>
        <taxon>Fungi</taxon>
        <taxon>Dikarya</taxon>
        <taxon>Ascomycota</taxon>
        <taxon>Pezizomycotina</taxon>
        <taxon>Sordariomycetes</taxon>
        <taxon>Hypocreomycetidae</taxon>
        <taxon>Hypocreales</taxon>
        <taxon>Stachybotryaceae</taxon>
        <taxon>Stachybotrys</taxon>
    </lineage>
</organism>
<protein>
    <submittedName>
        <fullName evidence="2">Uncharacterized protein</fullName>
    </submittedName>
</protein>
<comment type="caution">
    <text evidence="2">The sequence shown here is derived from an EMBL/GenBank/DDBJ whole genome shotgun (WGS) entry which is preliminary data.</text>
</comment>
<evidence type="ECO:0000313" key="3">
    <source>
        <dbReference type="Proteomes" id="UP000813444"/>
    </source>
</evidence>
<accession>A0A8K0SYE9</accession>
<keyword evidence="1" id="KW-0812">Transmembrane</keyword>
<gene>
    <name evidence="2" type="ORF">B0I35DRAFT_124566</name>
</gene>
<dbReference type="Proteomes" id="UP000813444">
    <property type="component" value="Unassembled WGS sequence"/>
</dbReference>
<evidence type="ECO:0000313" key="2">
    <source>
        <dbReference type="EMBL" id="KAH7326036.1"/>
    </source>
</evidence>
<dbReference type="AlphaFoldDB" id="A0A8K0SYE9"/>
<keyword evidence="3" id="KW-1185">Reference proteome</keyword>
<sequence>MCKLACARGHDSFHHLPLCPPLKSIIFYLYLYLYFISYFISNSPLLPPTSDLWEKLTLPLADPSLSLPIANDPQNSLALWFSVLHHALALFFRIASGGFQREKNSRPPASATDRRASKQYSRTSFHASLPSSIKVQGSVLPGGVNLLLFIRYSFFPPFPPFHLHTFAHSSFAYQSLRAPLLADLPSPGNLRQARKRGRSYFHETTIQVLGSLVNTLPRQIKRVLHRRIGAWGASTRLYSNLS</sequence>
<name>A0A8K0SYE9_9HYPO</name>
<keyword evidence="1" id="KW-0472">Membrane</keyword>
<reference evidence="2" key="1">
    <citation type="journal article" date="2021" name="Nat. Commun.">
        <title>Genetic determinants of endophytism in the Arabidopsis root mycobiome.</title>
        <authorList>
            <person name="Mesny F."/>
            <person name="Miyauchi S."/>
            <person name="Thiergart T."/>
            <person name="Pickel B."/>
            <person name="Atanasova L."/>
            <person name="Karlsson M."/>
            <person name="Huettel B."/>
            <person name="Barry K.W."/>
            <person name="Haridas S."/>
            <person name="Chen C."/>
            <person name="Bauer D."/>
            <person name="Andreopoulos W."/>
            <person name="Pangilinan J."/>
            <person name="LaButti K."/>
            <person name="Riley R."/>
            <person name="Lipzen A."/>
            <person name="Clum A."/>
            <person name="Drula E."/>
            <person name="Henrissat B."/>
            <person name="Kohler A."/>
            <person name="Grigoriev I.V."/>
            <person name="Martin F.M."/>
            <person name="Hacquard S."/>
        </authorList>
    </citation>
    <scope>NUCLEOTIDE SEQUENCE</scope>
    <source>
        <strain evidence="2">MPI-CAGE-CH-0235</strain>
    </source>
</reference>